<organism evidence="1 2">
    <name type="scientific">Lactobacillus crispatus</name>
    <dbReference type="NCBI Taxonomy" id="47770"/>
    <lineage>
        <taxon>Bacteria</taxon>
        <taxon>Bacillati</taxon>
        <taxon>Bacillota</taxon>
        <taxon>Bacilli</taxon>
        <taxon>Lactobacillales</taxon>
        <taxon>Lactobacillaceae</taxon>
        <taxon>Lactobacillus</taxon>
    </lineage>
</organism>
<evidence type="ECO:0000313" key="2">
    <source>
        <dbReference type="Proteomes" id="UP000784793"/>
    </source>
</evidence>
<dbReference type="AlphaFoldDB" id="A0A921FJ58"/>
<accession>A0A921FJ58</accession>
<evidence type="ECO:0000313" key="1">
    <source>
        <dbReference type="EMBL" id="HJF09749.1"/>
    </source>
</evidence>
<reference evidence="1" key="2">
    <citation type="submission" date="2021-09" db="EMBL/GenBank/DDBJ databases">
        <authorList>
            <person name="Gilroy R."/>
        </authorList>
    </citation>
    <scope>NUCLEOTIDE SEQUENCE</scope>
    <source>
        <strain evidence="1">CHK194-22301</strain>
    </source>
</reference>
<proteinExistence type="predicted"/>
<gene>
    <name evidence="1" type="ORF">K8V23_02970</name>
</gene>
<comment type="caution">
    <text evidence="1">The sequence shown here is derived from an EMBL/GenBank/DDBJ whole genome shotgun (WGS) entry which is preliminary data.</text>
</comment>
<name>A0A921FJ58_9LACO</name>
<protein>
    <submittedName>
        <fullName evidence="1">6-phospho-beta-glucosidase</fullName>
    </submittedName>
</protein>
<sequence length="88" mass="9996">MTGKTDEWTERFQDAVISLSDMLLRDAKEFETYGEATRFVKQVRQQAYGSGLSADIATMKVNDAICSLVLHQLQEEVRSLPIKRGEDE</sequence>
<dbReference type="EMBL" id="DYXB01000045">
    <property type="protein sequence ID" value="HJF09749.1"/>
    <property type="molecule type" value="Genomic_DNA"/>
</dbReference>
<reference evidence="1" key="1">
    <citation type="journal article" date="2021" name="PeerJ">
        <title>Extensive microbial diversity within the chicken gut microbiome revealed by metagenomics and culture.</title>
        <authorList>
            <person name="Gilroy R."/>
            <person name="Ravi A."/>
            <person name="Getino M."/>
            <person name="Pursley I."/>
            <person name="Horton D.L."/>
            <person name="Alikhan N.F."/>
            <person name="Baker D."/>
            <person name="Gharbi K."/>
            <person name="Hall N."/>
            <person name="Watson M."/>
            <person name="Adriaenssens E.M."/>
            <person name="Foster-Nyarko E."/>
            <person name="Jarju S."/>
            <person name="Secka A."/>
            <person name="Antonio M."/>
            <person name="Oren A."/>
            <person name="Chaudhuri R.R."/>
            <person name="La Ragione R."/>
            <person name="Hildebrand F."/>
            <person name="Pallen M.J."/>
        </authorList>
    </citation>
    <scope>NUCLEOTIDE SEQUENCE</scope>
    <source>
        <strain evidence="1">CHK194-22301</strain>
    </source>
</reference>
<dbReference type="Proteomes" id="UP000784793">
    <property type="component" value="Unassembled WGS sequence"/>
</dbReference>